<organism evidence="1 2">
    <name type="scientific">Cymbomonas tetramitiformis</name>
    <dbReference type="NCBI Taxonomy" id="36881"/>
    <lineage>
        <taxon>Eukaryota</taxon>
        <taxon>Viridiplantae</taxon>
        <taxon>Chlorophyta</taxon>
        <taxon>Pyramimonadophyceae</taxon>
        <taxon>Pyramimonadales</taxon>
        <taxon>Pyramimonadaceae</taxon>
        <taxon>Cymbomonas</taxon>
    </lineage>
</organism>
<reference evidence="1 2" key="1">
    <citation type="journal article" date="2015" name="Genome Biol. Evol.">
        <title>Comparative Genomics of a Bacterivorous Green Alga Reveals Evolutionary Causalities and Consequences of Phago-Mixotrophic Mode of Nutrition.</title>
        <authorList>
            <person name="Burns J.A."/>
            <person name="Paasch A."/>
            <person name="Narechania A."/>
            <person name="Kim E."/>
        </authorList>
    </citation>
    <scope>NUCLEOTIDE SEQUENCE [LARGE SCALE GENOMIC DNA]</scope>
    <source>
        <strain evidence="1 2">PLY_AMNH</strain>
    </source>
</reference>
<gene>
    <name evidence="1" type="ORF">CYMTET_17551</name>
</gene>
<sequence>MFSGYPCITLNVEEVKGLFIDAPDKQYYAAGVNKLMLHGQRAAVDLITIQLWTRECYASNVKFGVANGFTAVNLNEEATEEQSAIVGLTSIILVHSTSSDR</sequence>
<keyword evidence="2" id="KW-1185">Reference proteome</keyword>
<evidence type="ECO:0000313" key="2">
    <source>
        <dbReference type="Proteomes" id="UP001190700"/>
    </source>
</evidence>
<comment type="caution">
    <text evidence="1">The sequence shown here is derived from an EMBL/GenBank/DDBJ whole genome shotgun (WGS) entry which is preliminary data.</text>
</comment>
<name>A0AAE0GA38_9CHLO</name>
<dbReference type="AlphaFoldDB" id="A0AAE0GA38"/>
<dbReference type="EMBL" id="LGRX02007829">
    <property type="protein sequence ID" value="KAK3274258.1"/>
    <property type="molecule type" value="Genomic_DNA"/>
</dbReference>
<accession>A0AAE0GA38</accession>
<proteinExistence type="predicted"/>
<dbReference type="Proteomes" id="UP001190700">
    <property type="component" value="Unassembled WGS sequence"/>
</dbReference>
<protein>
    <submittedName>
        <fullName evidence="1">Uncharacterized protein</fullName>
    </submittedName>
</protein>
<evidence type="ECO:0000313" key="1">
    <source>
        <dbReference type="EMBL" id="KAK3274258.1"/>
    </source>
</evidence>